<dbReference type="Proteomes" id="UP000290013">
    <property type="component" value="Chromosome"/>
</dbReference>
<dbReference type="RefSeq" id="WP_165450373.1">
    <property type="nucleotide sequence ID" value="NZ_LR215974.1"/>
</dbReference>
<protein>
    <submittedName>
        <fullName evidence="2">Uncharacterized protein</fullName>
    </submittedName>
</protein>
<organism evidence="2 3">
    <name type="scientific">Chryseobacterium taihuense</name>
    <dbReference type="NCBI Taxonomy" id="1141221"/>
    <lineage>
        <taxon>Bacteria</taxon>
        <taxon>Pseudomonadati</taxon>
        <taxon>Bacteroidota</taxon>
        <taxon>Flavobacteriia</taxon>
        <taxon>Flavobacteriales</taxon>
        <taxon>Weeksellaceae</taxon>
        <taxon>Chryseobacterium group</taxon>
        <taxon>Chryseobacterium</taxon>
    </lineage>
</organism>
<name>A0A4U8W9E7_9FLAO</name>
<dbReference type="AlphaFoldDB" id="A0A4U8W9E7"/>
<accession>A0A4U8W9E7</accession>
<sequence length="55" mass="5976">MEILNIIAAFATIGSFILSLIVLAKVTKIENKINSKQTVKGDKNITSGRDSNVTR</sequence>
<keyword evidence="1" id="KW-0812">Transmembrane</keyword>
<proteinExistence type="predicted"/>
<evidence type="ECO:0000256" key="1">
    <source>
        <dbReference type="SAM" id="Phobius"/>
    </source>
</evidence>
<keyword evidence="1" id="KW-0472">Membrane</keyword>
<dbReference type="KEGG" id="ctai:NCTC12078_00883"/>
<dbReference type="EMBL" id="LR215974">
    <property type="protein sequence ID" value="VFB02901.1"/>
    <property type="molecule type" value="Genomic_DNA"/>
</dbReference>
<evidence type="ECO:0000313" key="3">
    <source>
        <dbReference type="Proteomes" id="UP000290013"/>
    </source>
</evidence>
<evidence type="ECO:0000313" key="2">
    <source>
        <dbReference type="EMBL" id="VFB02901.1"/>
    </source>
</evidence>
<keyword evidence="1" id="KW-1133">Transmembrane helix</keyword>
<gene>
    <name evidence="2" type="ORF">NCTC12078_00883</name>
</gene>
<feature type="transmembrane region" description="Helical" evidence="1">
    <location>
        <begin position="6"/>
        <end position="26"/>
    </location>
</feature>
<reference evidence="2 3" key="1">
    <citation type="submission" date="2019-02" db="EMBL/GenBank/DDBJ databases">
        <authorList>
            <consortium name="Pathogen Informatics"/>
        </authorList>
    </citation>
    <scope>NUCLEOTIDE SEQUENCE [LARGE SCALE GENOMIC DNA]</scope>
    <source>
        <strain evidence="2 3">3012STDY6944375</strain>
    </source>
</reference>